<sequence>MPFQKLNPASELYDKYKKNTTQYKDDLSNLRETVAAIITKKRLVSYMNTTKWLKLQSAVHQLSFLPAYIIKSITDKENNQNIIKGLERLKKEAPWWLGDWSNFYEEGMPPLFNIEWIKVRPQLSISKGALIQPEIIDESDSFRVILNDHYIPHEEANHIFTIYGYK</sequence>
<gene>
    <name evidence="1" type="ORF">R83534S58_LOCUS712</name>
</gene>
<organism evidence="1 2">
    <name type="scientific">Commensalibacter papalotli</name>
    <name type="common">ex Botero et al. 2024</name>
    <dbReference type="NCBI Taxonomy" id="2972766"/>
    <lineage>
        <taxon>Bacteria</taxon>
        <taxon>Pseudomonadati</taxon>
        <taxon>Pseudomonadota</taxon>
        <taxon>Alphaproteobacteria</taxon>
        <taxon>Acetobacterales</taxon>
        <taxon>Acetobacteraceae</taxon>
    </lineage>
</organism>
<dbReference type="Pfam" id="PF20383">
    <property type="entry name" value="DUF6678"/>
    <property type="match status" value="1"/>
</dbReference>
<proteinExistence type="predicted"/>
<name>A0ABN8WAA6_9PROT</name>
<dbReference type="InterPro" id="IPR046500">
    <property type="entry name" value="DUF6678"/>
</dbReference>
<accession>A0ABN8WAA6</accession>
<evidence type="ECO:0000313" key="1">
    <source>
        <dbReference type="EMBL" id="CAI3933998.1"/>
    </source>
</evidence>
<dbReference type="Proteomes" id="UP001154272">
    <property type="component" value="Unassembled WGS sequence"/>
</dbReference>
<dbReference type="RefSeq" id="WP_034338318.1">
    <property type="nucleotide sequence ID" value="NZ_CAMXCH010000001.1"/>
</dbReference>
<evidence type="ECO:0000313" key="2">
    <source>
        <dbReference type="Proteomes" id="UP001154272"/>
    </source>
</evidence>
<dbReference type="EMBL" id="CAMXCH010000001">
    <property type="protein sequence ID" value="CAI3933998.1"/>
    <property type="molecule type" value="Genomic_DNA"/>
</dbReference>
<keyword evidence="2" id="KW-1185">Reference proteome</keyword>
<protein>
    <submittedName>
        <fullName evidence="1">Uncharacterized protein</fullName>
    </submittedName>
</protein>
<comment type="caution">
    <text evidence="1">The sequence shown here is derived from an EMBL/GenBank/DDBJ whole genome shotgun (WGS) entry which is preliminary data.</text>
</comment>
<reference evidence="1" key="1">
    <citation type="submission" date="2022-10" db="EMBL/GenBank/DDBJ databases">
        <authorList>
            <person name="Botero Cardona J."/>
        </authorList>
    </citation>
    <scope>NUCLEOTIDE SEQUENCE</scope>
    <source>
        <strain evidence="1">R-83534</strain>
    </source>
</reference>